<evidence type="ECO:0000256" key="1">
    <source>
        <dbReference type="ARBA" id="ARBA00022729"/>
    </source>
</evidence>
<sequence>MSPQGTDRLDRRTMLKLSGLGLVGATAGCLESDEEPTTTDSNGGGGGGGGGGGDEETTTESDGGDGGMSSYTIGMVDSLTGSLAPYGERNTRGRELALEQINSVGIGADGASLNVSVEDDESTNQAGVSAAQKLVNQDGVPLLIGSVGSGVSIAIFDSVTSDAGVVQISQNSTSPELTSRPDLLRMSPSGAAKGRALANLVGDDGHDTVAVTWINNDYGTGLSDVFAETFESNGGTVAYNEPHDQGQSSYSGVLTEMASTDASAWVFITYANEYTVMVNEGFDQGYNTQVDYYGAESTVADEIIENTPEGSMDGMKGITESAPQDQENYQNFVSNFEAAYDTSPTVWSAYAYDAVTVAALAVAAADDFTSEALASVVRDVTRPDGEEVFNFEEAAAILNDGGSASDINYQGVSGPVDLDENGDPPGFYQIYSVENHEYVYGDYITS</sequence>
<dbReference type="InterPro" id="IPR028082">
    <property type="entry name" value="Peripla_BP_I"/>
</dbReference>
<feature type="compositionally biased region" description="Gly residues" evidence="2">
    <location>
        <begin position="42"/>
        <end position="52"/>
    </location>
</feature>
<keyword evidence="1" id="KW-0732">Signal</keyword>
<dbReference type="CDD" id="cd06346">
    <property type="entry name" value="PBP1_ABC_ligand_binding-like"/>
    <property type="match status" value="1"/>
</dbReference>
<name>A0ABD5ZGE2_9EURY</name>
<evidence type="ECO:0000313" key="5">
    <source>
        <dbReference type="Proteomes" id="UP001596481"/>
    </source>
</evidence>
<feature type="region of interest" description="Disordered" evidence="2">
    <location>
        <begin position="25"/>
        <end position="72"/>
    </location>
</feature>
<dbReference type="PANTHER" id="PTHR30483:SF6">
    <property type="entry name" value="PERIPLASMIC BINDING PROTEIN OF ABC TRANSPORTER FOR NATURAL AMINO ACIDS"/>
    <property type="match status" value="1"/>
</dbReference>
<dbReference type="Pfam" id="PF13458">
    <property type="entry name" value="Peripla_BP_6"/>
    <property type="match status" value="1"/>
</dbReference>
<proteinExistence type="predicted"/>
<protein>
    <submittedName>
        <fullName evidence="4">ABC transporter substrate-binding protein</fullName>
    </submittedName>
</protein>
<dbReference type="PANTHER" id="PTHR30483">
    <property type="entry name" value="LEUCINE-SPECIFIC-BINDING PROTEIN"/>
    <property type="match status" value="1"/>
</dbReference>
<dbReference type="AlphaFoldDB" id="A0ABD5ZGE2"/>
<accession>A0ABD5ZGE2</accession>
<comment type="caution">
    <text evidence="4">The sequence shown here is derived from an EMBL/GenBank/DDBJ whole genome shotgun (WGS) entry which is preliminary data.</text>
</comment>
<dbReference type="InterPro" id="IPR028081">
    <property type="entry name" value="Leu-bd"/>
</dbReference>
<keyword evidence="5" id="KW-1185">Reference proteome</keyword>
<gene>
    <name evidence="4" type="ORF">ACFQJC_10510</name>
</gene>
<feature type="domain" description="Leucine-binding protein" evidence="3">
    <location>
        <begin position="71"/>
        <end position="381"/>
    </location>
</feature>
<dbReference type="EMBL" id="JBHTAA010000005">
    <property type="protein sequence ID" value="MFC7203948.1"/>
    <property type="molecule type" value="Genomic_DNA"/>
</dbReference>
<reference evidence="4 5" key="1">
    <citation type="journal article" date="2019" name="Int. J. Syst. Evol. Microbiol.">
        <title>The Global Catalogue of Microorganisms (GCM) 10K type strain sequencing project: providing services to taxonomists for standard genome sequencing and annotation.</title>
        <authorList>
            <consortium name="The Broad Institute Genomics Platform"/>
            <consortium name="The Broad Institute Genome Sequencing Center for Infectious Disease"/>
            <person name="Wu L."/>
            <person name="Ma J."/>
        </authorList>
    </citation>
    <scope>NUCLEOTIDE SEQUENCE [LARGE SCALE GENOMIC DNA]</scope>
    <source>
        <strain evidence="4 5">DSM 29988</strain>
    </source>
</reference>
<dbReference type="Proteomes" id="UP001596481">
    <property type="component" value="Unassembled WGS sequence"/>
</dbReference>
<evidence type="ECO:0000313" key="4">
    <source>
        <dbReference type="EMBL" id="MFC7203948.1"/>
    </source>
</evidence>
<evidence type="ECO:0000259" key="3">
    <source>
        <dbReference type="Pfam" id="PF13458"/>
    </source>
</evidence>
<dbReference type="SUPFAM" id="SSF53822">
    <property type="entry name" value="Periplasmic binding protein-like I"/>
    <property type="match status" value="1"/>
</dbReference>
<dbReference type="RefSeq" id="WP_390223281.1">
    <property type="nucleotide sequence ID" value="NZ_JBHTAA010000005.1"/>
</dbReference>
<evidence type="ECO:0000256" key="2">
    <source>
        <dbReference type="SAM" id="MobiDB-lite"/>
    </source>
</evidence>
<dbReference type="Gene3D" id="3.40.50.2300">
    <property type="match status" value="2"/>
</dbReference>
<feature type="compositionally biased region" description="Acidic residues" evidence="2">
    <location>
        <begin position="53"/>
        <end position="63"/>
    </location>
</feature>
<organism evidence="4 5">
    <name type="scientific">Haloferax namakaokahaiae</name>
    <dbReference type="NCBI Taxonomy" id="1748331"/>
    <lineage>
        <taxon>Archaea</taxon>
        <taxon>Methanobacteriati</taxon>
        <taxon>Methanobacteriota</taxon>
        <taxon>Stenosarchaea group</taxon>
        <taxon>Halobacteria</taxon>
        <taxon>Halobacteriales</taxon>
        <taxon>Haloferacaceae</taxon>
        <taxon>Haloferax</taxon>
    </lineage>
</organism>
<dbReference type="InterPro" id="IPR051010">
    <property type="entry name" value="BCAA_transport"/>
</dbReference>